<keyword evidence="3" id="KW-1185">Reference proteome</keyword>
<sequence length="397" mass="45417">MSGNESAAVKPKAKRSYMFPITIISISFFLYYILFMRRQFIRSDQRLPFFWDRSLNKTLKQYVDILPSKYTMFLTGAYESGKSRHLYNFSTDLLRKQRLVINFDATKFSTSETFLEHALIAIRKSLIDIRPYLTSSVLKEIAPSSIGRAHFTPVGLDPSLLGVYNNLAHSLKSIVDDDGNVQSTGVHNFFESLDSYRESLKPVLFIHGGDYLYNSPLFEIVRSIMTRKNQYQNYIPVVIELRDSSILFDFEECNILNKMRVSTAGDLNETALDILIRSKLFTSFEIRRISSQIGSQGGPLAHVLEDLKFDTKIEKAIENEIKAIETKVLDVLRNNVSNYKSSTVTTKLCKGNGHAFIAERNDLVMFKPLFKHGFLYVDEMLHTHVANKAVLRAICAR</sequence>
<dbReference type="EMBL" id="MLAK01000693">
    <property type="protein sequence ID" value="OHT07589.1"/>
    <property type="molecule type" value="Genomic_DNA"/>
</dbReference>
<dbReference type="Proteomes" id="UP000179807">
    <property type="component" value="Unassembled WGS sequence"/>
</dbReference>
<accession>A0A1J4KDP8</accession>
<dbReference type="VEuPathDB" id="TrichDB:TRFO_05246"/>
<organism evidence="2 3">
    <name type="scientific">Tritrichomonas foetus</name>
    <dbReference type="NCBI Taxonomy" id="1144522"/>
    <lineage>
        <taxon>Eukaryota</taxon>
        <taxon>Metamonada</taxon>
        <taxon>Parabasalia</taxon>
        <taxon>Tritrichomonadida</taxon>
        <taxon>Tritrichomonadidae</taxon>
        <taxon>Tritrichomonas</taxon>
    </lineage>
</organism>
<keyword evidence="1" id="KW-1133">Transmembrane helix</keyword>
<proteinExistence type="predicted"/>
<evidence type="ECO:0000313" key="3">
    <source>
        <dbReference type="Proteomes" id="UP000179807"/>
    </source>
</evidence>
<dbReference type="AlphaFoldDB" id="A0A1J4KDP8"/>
<name>A0A1J4KDP8_9EUKA</name>
<dbReference type="RefSeq" id="XP_068360725.1">
    <property type="nucleotide sequence ID" value="XM_068492380.1"/>
</dbReference>
<evidence type="ECO:0000313" key="2">
    <source>
        <dbReference type="EMBL" id="OHT07589.1"/>
    </source>
</evidence>
<keyword evidence="1" id="KW-0472">Membrane</keyword>
<dbReference type="GeneID" id="94827084"/>
<gene>
    <name evidence="2" type="ORF">TRFO_05246</name>
</gene>
<protein>
    <recommendedName>
        <fullName evidence="4">ATPase domain-containing protein</fullName>
    </recommendedName>
</protein>
<evidence type="ECO:0008006" key="4">
    <source>
        <dbReference type="Google" id="ProtNLM"/>
    </source>
</evidence>
<evidence type="ECO:0000256" key="1">
    <source>
        <dbReference type="SAM" id="Phobius"/>
    </source>
</evidence>
<keyword evidence="1" id="KW-0812">Transmembrane</keyword>
<feature type="transmembrane region" description="Helical" evidence="1">
    <location>
        <begin position="17"/>
        <end position="36"/>
    </location>
</feature>
<comment type="caution">
    <text evidence="2">The sequence shown here is derived from an EMBL/GenBank/DDBJ whole genome shotgun (WGS) entry which is preliminary data.</text>
</comment>
<reference evidence="2" key="1">
    <citation type="submission" date="2016-10" db="EMBL/GenBank/DDBJ databases">
        <authorList>
            <person name="Benchimol M."/>
            <person name="Almeida L.G."/>
            <person name="Vasconcelos A.T."/>
            <person name="Perreira-Neves A."/>
            <person name="Rosa I.A."/>
            <person name="Tasca T."/>
            <person name="Bogo M.R."/>
            <person name="de Souza W."/>
        </authorList>
    </citation>
    <scope>NUCLEOTIDE SEQUENCE [LARGE SCALE GENOMIC DNA]</scope>
    <source>
        <strain evidence="2">K</strain>
    </source>
</reference>
<dbReference type="OrthoDB" id="10476950at2759"/>